<dbReference type="GO" id="GO:0003677">
    <property type="term" value="F:DNA binding"/>
    <property type="evidence" value="ECO:0007669"/>
    <property type="project" value="InterPro"/>
</dbReference>
<dbReference type="HOGENOM" id="CLU_010686_18_3_9"/>
<sequence length="439" mass="50885">MASPYLNSSMIWSSTPLHTIILSLACTPMKATPPAKHSPAVRSSSDSLTMCGQTILLKCLDRWFRNVRDYYKVQDVLDQYGVNWECTQEDYNTTTTNGRLMLNLKLSIAQNESDQTSDRIKYVNEGKHRRKEETTGKHPFGYEIKDKHLVVIEKERPIVEFIFQQILAGYATHSIFRKILDKFGISIDARRVWRILRNPTYKGVRYGIPDYCPAIIPPEQFDRVQTILSRNQQPRRSGRIYLFSGKVVCPSCGTIMVAHRGYVNKKKNSYQQTYICGNRYITGKPHTAGGCLFGGGISENVIEKFLLNNIRPLLESYLIHFDQQNKHVPEKDKIKSIKTKLSRLKDLYLDGLIDKDSYKVDYERLQKELAQAAYAAANQKTISPLVDKIMDDDDFVNTYLTLPREQKRELWQSLIQRIELGRRPEERGKSYKDIRIFFY</sequence>
<dbReference type="eggNOG" id="COG1961">
    <property type="taxonomic scope" value="Bacteria"/>
</dbReference>
<dbReference type="Proteomes" id="UP000007887">
    <property type="component" value="Chromosome"/>
</dbReference>
<dbReference type="KEGG" id="sri:SELR_16800"/>
<dbReference type="GO" id="GO:0000150">
    <property type="term" value="F:DNA strand exchange activity"/>
    <property type="evidence" value="ECO:0007669"/>
    <property type="project" value="InterPro"/>
</dbReference>
<dbReference type="InterPro" id="IPR006119">
    <property type="entry name" value="Resolv_N"/>
</dbReference>
<dbReference type="Pfam" id="PF13408">
    <property type="entry name" value="Zn_ribbon_recom"/>
    <property type="match status" value="1"/>
</dbReference>
<evidence type="ECO:0000313" key="2">
    <source>
        <dbReference type="EMBL" id="BAL83388.1"/>
    </source>
</evidence>
<protein>
    <submittedName>
        <fullName evidence="2">Putative phage integrase</fullName>
    </submittedName>
</protein>
<dbReference type="EMBL" id="AP012292">
    <property type="protein sequence ID" value="BAL83388.1"/>
    <property type="molecule type" value="Genomic_DNA"/>
</dbReference>
<dbReference type="Gene3D" id="3.90.1750.20">
    <property type="entry name" value="Putative Large Serine Recombinase, Chain B, Domain 2"/>
    <property type="match status" value="1"/>
</dbReference>
<dbReference type="InterPro" id="IPR036162">
    <property type="entry name" value="Resolvase-like_N_sf"/>
</dbReference>
<evidence type="ECO:0000313" key="3">
    <source>
        <dbReference type="Proteomes" id="UP000007887"/>
    </source>
</evidence>
<dbReference type="PATRIC" id="fig|927704.6.peg.1741"/>
<dbReference type="PANTHER" id="PTHR30461">
    <property type="entry name" value="DNA-INVERTASE FROM LAMBDOID PROPHAGE"/>
    <property type="match status" value="1"/>
</dbReference>
<feature type="domain" description="Recombinase" evidence="1">
    <location>
        <begin position="139"/>
        <end position="234"/>
    </location>
</feature>
<gene>
    <name evidence="2" type="ordered locus">SELR_16800</name>
</gene>
<dbReference type="PANTHER" id="PTHR30461:SF23">
    <property type="entry name" value="DNA RECOMBINASE-RELATED"/>
    <property type="match status" value="1"/>
</dbReference>
<evidence type="ECO:0000259" key="1">
    <source>
        <dbReference type="PROSITE" id="PS51737"/>
    </source>
</evidence>
<dbReference type="SUPFAM" id="SSF53041">
    <property type="entry name" value="Resolvase-like"/>
    <property type="match status" value="1"/>
</dbReference>
<name>I0GRK1_SELRL</name>
<dbReference type="InterPro" id="IPR050639">
    <property type="entry name" value="SSR_resolvase"/>
</dbReference>
<dbReference type="InterPro" id="IPR025827">
    <property type="entry name" value="Zn_ribbon_recom_dom"/>
</dbReference>
<accession>I0GRK1</accession>
<dbReference type="InterPro" id="IPR038109">
    <property type="entry name" value="DNA_bind_recomb_sf"/>
</dbReference>
<dbReference type="Pfam" id="PF07508">
    <property type="entry name" value="Recombinase"/>
    <property type="match status" value="1"/>
</dbReference>
<reference evidence="2 3" key="1">
    <citation type="submission" date="2011-10" db="EMBL/GenBank/DDBJ databases">
        <title>Whole genome sequence of Selenomonas ruminantium subsp. lactilytica TAM6421.</title>
        <authorList>
            <person name="Oguchi A."/>
            <person name="Ankai A."/>
            <person name="Kaneko J."/>
            <person name="Yamada-Narita S."/>
            <person name="Fukui S."/>
            <person name="Takahashi M."/>
            <person name="Onodera T."/>
            <person name="Kojima S."/>
            <person name="Fushimi T."/>
            <person name="Abe N."/>
            <person name="Kamio Y."/>
            <person name="Yamazaki S."/>
            <person name="Fujita N."/>
        </authorList>
    </citation>
    <scope>NUCLEOTIDE SEQUENCE [LARGE SCALE GENOMIC DNA]</scope>
    <source>
        <strain evidence="3">NBRC 103574 / TAM6421</strain>
    </source>
</reference>
<proteinExistence type="predicted"/>
<dbReference type="Gene3D" id="3.40.50.1390">
    <property type="entry name" value="Resolvase, N-terminal catalytic domain"/>
    <property type="match status" value="1"/>
</dbReference>
<dbReference type="PROSITE" id="PS51737">
    <property type="entry name" value="RECOMBINASE_DNA_BIND"/>
    <property type="match status" value="1"/>
</dbReference>
<dbReference type="Pfam" id="PF00239">
    <property type="entry name" value="Resolvase"/>
    <property type="match status" value="1"/>
</dbReference>
<dbReference type="InterPro" id="IPR011109">
    <property type="entry name" value="DNA_bind_recombinase_dom"/>
</dbReference>
<dbReference type="AlphaFoldDB" id="I0GRK1"/>
<organism evidence="2 3">
    <name type="scientific">Selenomonas ruminantium subsp. lactilytica (strain NBRC 103574 / TAM6421)</name>
    <dbReference type="NCBI Taxonomy" id="927704"/>
    <lineage>
        <taxon>Bacteria</taxon>
        <taxon>Bacillati</taxon>
        <taxon>Bacillota</taxon>
        <taxon>Negativicutes</taxon>
        <taxon>Selenomonadales</taxon>
        <taxon>Selenomonadaceae</taxon>
        <taxon>Selenomonas</taxon>
    </lineage>
</organism>